<dbReference type="SUPFAM" id="SSF56349">
    <property type="entry name" value="DNA breaking-rejoining enzymes"/>
    <property type="match status" value="1"/>
</dbReference>
<dbReference type="AlphaFoldDB" id="A0A1M5UQR4"/>
<evidence type="ECO:0008006" key="3">
    <source>
        <dbReference type="Google" id="ProtNLM"/>
    </source>
</evidence>
<sequence>MRTRWTNEYVTERFPDEVRALRREQGQPENLKPTHQWLVDNGFSGIQGYVDGEDYTVDDVLLDVCEFDPKPPKPLPGSHPETKRLIRAYLKMEAEDFNRLADSTIASLRSRFRRLIEISMQYLGTSNLLRPVRVSKAEGFHQIMDLYGGLDEELESEGSRINYALALVQLYNHLDDLGHADHNPAKKVLERKDWSYNRQGPEVVFSVDQICDCWIATDRKWSGDEAHTRRMIVLMFAGYGLRYSDVEKFDARNGVHLDRDDPVIEFEERKNGPGTVSALVGTDLLKYHIKKLKRDPDWNGKLFPNDEADSGSRSPGWFKKRIVELCEAADVTPPSGDSPVLGALLKSSSRLAIC</sequence>
<dbReference type="EMBL" id="FQWV01000012">
    <property type="protein sequence ID" value="SHH65321.1"/>
    <property type="molecule type" value="Genomic_DNA"/>
</dbReference>
<dbReference type="OrthoDB" id="303624at2157"/>
<dbReference type="GO" id="GO:0003677">
    <property type="term" value="F:DNA binding"/>
    <property type="evidence" value="ECO:0007669"/>
    <property type="project" value="InterPro"/>
</dbReference>
<accession>A0A1M5UQR4</accession>
<evidence type="ECO:0000313" key="1">
    <source>
        <dbReference type="EMBL" id="SHH65321.1"/>
    </source>
</evidence>
<reference evidence="1 2" key="1">
    <citation type="submission" date="2016-11" db="EMBL/GenBank/DDBJ databases">
        <authorList>
            <person name="Jaros S."/>
            <person name="Januszkiewicz K."/>
            <person name="Wedrychowicz H."/>
        </authorList>
    </citation>
    <scope>NUCLEOTIDE SEQUENCE [LARGE SCALE GENOMIC DNA]</scope>
    <source>
        <strain evidence="1 2">DSM 9297</strain>
    </source>
</reference>
<organism evidence="1 2">
    <name type="scientific">Halobaculum gomorrense</name>
    <dbReference type="NCBI Taxonomy" id="43928"/>
    <lineage>
        <taxon>Archaea</taxon>
        <taxon>Methanobacteriati</taxon>
        <taxon>Methanobacteriota</taxon>
        <taxon>Stenosarchaea group</taxon>
        <taxon>Halobacteria</taxon>
        <taxon>Halobacteriales</taxon>
        <taxon>Haloferacaceae</taxon>
        <taxon>Halobaculum</taxon>
    </lineage>
</organism>
<name>A0A1M5UQR4_9EURY</name>
<dbReference type="Proteomes" id="UP000184357">
    <property type="component" value="Unassembled WGS sequence"/>
</dbReference>
<dbReference type="RefSeq" id="WP_143165462.1">
    <property type="nucleotide sequence ID" value="NZ_FQWV01000012.1"/>
</dbReference>
<evidence type="ECO:0000313" key="2">
    <source>
        <dbReference type="Proteomes" id="UP000184357"/>
    </source>
</evidence>
<dbReference type="InterPro" id="IPR011010">
    <property type="entry name" value="DNA_brk_join_enz"/>
</dbReference>
<proteinExistence type="predicted"/>
<gene>
    <name evidence="1" type="ORF">SAMN05443636_3093</name>
</gene>
<protein>
    <recommendedName>
        <fullName evidence="3">Phage integrase family protein</fullName>
    </recommendedName>
</protein>
<keyword evidence="2" id="KW-1185">Reference proteome</keyword>